<organism evidence="2 3">
    <name type="scientific">Geodia barretti</name>
    <name type="common">Barrett's horny sponge</name>
    <dbReference type="NCBI Taxonomy" id="519541"/>
    <lineage>
        <taxon>Eukaryota</taxon>
        <taxon>Metazoa</taxon>
        <taxon>Porifera</taxon>
        <taxon>Demospongiae</taxon>
        <taxon>Heteroscleromorpha</taxon>
        <taxon>Tetractinellida</taxon>
        <taxon>Astrophorina</taxon>
        <taxon>Geodiidae</taxon>
        <taxon>Geodia</taxon>
    </lineage>
</organism>
<dbReference type="Proteomes" id="UP001174909">
    <property type="component" value="Unassembled WGS sequence"/>
</dbReference>
<feature type="region of interest" description="Disordered" evidence="1">
    <location>
        <begin position="1"/>
        <end position="20"/>
    </location>
</feature>
<accession>A0AA35TDV3</accession>
<reference evidence="2" key="1">
    <citation type="submission" date="2023-03" db="EMBL/GenBank/DDBJ databases">
        <authorList>
            <person name="Steffen K."/>
            <person name="Cardenas P."/>
        </authorList>
    </citation>
    <scope>NUCLEOTIDE SEQUENCE</scope>
</reference>
<comment type="caution">
    <text evidence="2">The sequence shown here is derived from an EMBL/GenBank/DDBJ whole genome shotgun (WGS) entry which is preliminary data.</text>
</comment>
<feature type="non-terminal residue" evidence="2">
    <location>
        <position position="1"/>
    </location>
</feature>
<name>A0AA35TDV3_GEOBA</name>
<dbReference type="AlphaFoldDB" id="A0AA35TDV3"/>
<proteinExistence type="predicted"/>
<dbReference type="EMBL" id="CASHTH010003538">
    <property type="protein sequence ID" value="CAI8046142.1"/>
    <property type="molecule type" value="Genomic_DNA"/>
</dbReference>
<evidence type="ECO:0000313" key="2">
    <source>
        <dbReference type="EMBL" id="CAI8046142.1"/>
    </source>
</evidence>
<sequence>MESTPLMKDEQPPPPTQPTRHRLLQATSKLLMLLLSILHPIHQSKLATHPNKLATHPNKLAILRSHQSQPAGTTTGSCHTHNCHHTARRGHTHHVHPGTQDLLIVGLLFILGYA</sequence>
<evidence type="ECO:0000256" key="1">
    <source>
        <dbReference type="SAM" id="MobiDB-lite"/>
    </source>
</evidence>
<gene>
    <name evidence="2" type="ORF">GBAR_LOCUS25504</name>
</gene>
<keyword evidence="3" id="KW-1185">Reference proteome</keyword>
<protein>
    <submittedName>
        <fullName evidence="2">Uncharacterized protein</fullName>
    </submittedName>
</protein>
<evidence type="ECO:0000313" key="3">
    <source>
        <dbReference type="Proteomes" id="UP001174909"/>
    </source>
</evidence>